<dbReference type="Proteomes" id="UP000321490">
    <property type="component" value="Unassembled WGS sequence"/>
</dbReference>
<dbReference type="EMBL" id="VLKF01000001">
    <property type="protein sequence ID" value="TWH75665.1"/>
    <property type="molecule type" value="Genomic_DNA"/>
</dbReference>
<keyword evidence="1" id="KW-0812">Transmembrane</keyword>
<sequence>MGDLLSVTTPLGFLEMSFYLLATCMIVGDRTGHIDVIGPLLVRRIPATAIADVDSSQGLRITLHSGRTIRSVAHGQSLLGDWAKYPRSARAAARIAEFRSRFPDPAAEDEASVVTHLRVAGLTVALALGALLLAGTFVINHL</sequence>
<evidence type="ECO:0000256" key="1">
    <source>
        <dbReference type="SAM" id="Phobius"/>
    </source>
</evidence>
<name>A0A562IYI0_9ACTN</name>
<comment type="caution">
    <text evidence="2">The sequence shown here is derived from an EMBL/GenBank/DDBJ whole genome shotgun (WGS) entry which is preliminary data.</text>
</comment>
<gene>
    <name evidence="2" type="ORF">JD78_04229</name>
</gene>
<protein>
    <recommendedName>
        <fullName evidence="4">PH (Pleckstrin Homology) domain-containing protein</fullName>
    </recommendedName>
</protein>
<evidence type="ECO:0000313" key="3">
    <source>
        <dbReference type="Proteomes" id="UP000321490"/>
    </source>
</evidence>
<feature type="transmembrane region" description="Helical" evidence="1">
    <location>
        <begin position="119"/>
        <end position="139"/>
    </location>
</feature>
<keyword evidence="1" id="KW-1133">Transmembrane helix</keyword>
<proteinExistence type="predicted"/>
<keyword evidence="3" id="KW-1185">Reference proteome</keyword>
<accession>A0A562IYI0</accession>
<dbReference type="AlphaFoldDB" id="A0A562IYI0"/>
<keyword evidence="1" id="KW-0472">Membrane</keyword>
<reference evidence="2 3" key="1">
    <citation type="submission" date="2019-07" db="EMBL/GenBank/DDBJ databases">
        <title>R&amp;d 2014.</title>
        <authorList>
            <person name="Klenk H.-P."/>
        </authorList>
    </citation>
    <scope>NUCLEOTIDE SEQUENCE [LARGE SCALE GENOMIC DNA]</scope>
    <source>
        <strain evidence="2 3">DSM 45764</strain>
    </source>
</reference>
<organism evidence="2 3">
    <name type="scientific">Modestobacter roseus</name>
    <dbReference type="NCBI Taxonomy" id="1181884"/>
    <lineage>
        <taxon>Bacteria</taxon>
        <taxon>Bacillati</taxon>
        <taxon>Actinomycetota</taxon>
        <taxon>Actinomycetes</taxon>
        <taxon>Geodermatophilales</taxon>
        <taxon>Geodermatophilaceae</taxon>
        <taxon>Modestobacter</taxon>
    </lineage>
</organism>
<evidence type="ECO:0008006" key="4">
    <source>
        <dbReference type="Google" id="ProtNLM"/>
    </source>
</evidence>
<evidence type="ECO:0000313" key="2">
    <source>
        <dbReference type="EMBL" id="TWH75665.1"/>
    </source>
</evidence>